<gene>
    <name evidence="5" type="ORF">SDC9_128671</name>
</gene>
<dbReference type="AlphaFoldDB" id="A0A645CXN8"/>
<keyword evidence="4" id="KW-0788">Thiol protease</keyword>
<sequence length="111" mass="12181">MLTVKIFAKKGHVYGFEITGHAKFDTYGKDIVCASVSSVAYMVANTLTDVIDVPVQLEIKNSGYMKVLLKDKNAVPKSVSDLLKGFERHIKSLAENYPNNLKVIYGGVTNA</sequence>
<dbReference type="SUPFAM" id="SSF118010">
    <property type="entry name" value="TM1457-like"/>
    <property type="match status" value="1"/>
</dbReference>
<evidence type="ECO:0000256" key="2">
    <source>
        <dbReference type="ARBA" id="ARBA00022670"/>
    </source>
</evidence>
<evidence type="ECO:0008006" key="6">
    <source>
        <dbReference type="Google" id="ProtNLM"/>
    </source>
</evidence>
<dbReference type="Pfam" id="PF04327">
    <property type="entry name" value="Peptidase_Prp"/>
    <property type="match status" value="1"/>
</dbReference>
<reference evidence="5" key="1">
    <citation type="submission" date="2019-08" db="EMBL/GenBank/DDBJ databases">
        <authorList>
            <person name="Kucharzyk K."/>
            <person name="Murdoch R.W."/>
            <person name="Higgins S."/>
            <person name="Loffler F."/>
        </authorList>
    </citation>
    <scope>NUCLEOTIDE SEQUENCE</scope>
</reference>
<dbReference type="CDD" id="cd16332">
    <property type="entry name" value="Prp-like"/>
    <property type="match status" value="1"/>
</dbReference>
<accession>A0A645CXN8</accession>
<dbReference type="Gene3D" id="3.30.70.1490">
    <property type="entry name" value="Cysteine protease Prp"/>
    <property type="match status" value="1"/>
</dbReference>
<dbReference type="PANTHER" id="PTHR39178">
    <property type="entry name" value="HYPOTHETICAL RIBOSOME-ASSOCIATED PROTEIN"/>
    <property type="match status" value="1"/>
</dbReference>
<evidence type="ECO:0000256" key="4">
    <source>
        <dbReference type="ARBA" id="ARBA00022807"/>
    </source>
</evidence>
<name>A0A645CXN8_9ZZZZ</name>
<dbReference type="GO" id="GO:0008234">
    <property type="term" value="F:cysteine-type peptidase activity"/>
    <property type="evidence" value="ECO:0007669"/>
    <property type="project" value="UniProtKB-KW"/>
</dbReference>
<keyword evidence="2" id="KW-0645">Protease</keyword>
<comment type="caution">
    <text evidence="5">The sequence shown here is derived from an EMBL/GenBank/DDBJ whole genome shotgun (WGS) entry which is preliminary data.</text>
</comment>
<evidence type="ECO:0000313" key="5">
    <source>
        <dbReference type="EMBL" id="MPM81615.1"/>
    </source>
</evidence>
<keyword evidence="3" id="KW-0378">Hydrolase</keyword>
<keyword evidence="1" id="KW-0690">Ribosome biogenesis</keyword>
<dbReference type="GO" id="GO:0006508">
    <property type="term" value="P:proteolysis"/>
    <property type="evidence" value="ECO:0007669"/>
    <property type="project" value="UniProtKB-KW"/>
</dbReference>
<dbReference type="EMBL" id="VSSQ01030920">
    <property type="protein sequence ID" value="MPM81615.1"/>
    <property type="molecule type" value="Genomic_DNA"/>
</dbReference>
<dbReference type="InterPro" id="IPR007422">
    <property type="entry name" value="Peptidase_Prp"/>
</dbReference>
<proteinExistence type="predicted"/>
<dbReference type="GO" id="GO:0042254">
    <property type="term" value="P:ribosome biogenesis"/>
    <property type="evidence" value="ECO:0007669"/>
    <property type="project" value="UniProtKB-KW"/>
</dbReference>
<evidence type="ECO:0000256" key="1">
    <source>
        <dbReference type="ARBA" id="ARBA00022517"/>
    </source>
</evidence>
<evidence type="ECO:0000256" key="3">
    <source>
        <dbReference type="ARBA" id="ARBA00022801"/>
    </source>
</evidence>
<dbReference type="PANTHER" id="PTHR39178:SF1">
    <property type="entry name" value="RIBOSOMAL-PROCESSING CYSTEINE PROTEASE PRP"/>
    <property type="match status" value="1"/>
</dbReference>
<dbReference type="InterPro" id="IPR036764">
    <property type="entry name" value="Peptidase_Prp_sf"/>
</dbReference>
<organism evidence="5">
    <name type="scientific">bioreactor metagenome</name>
    <dbReference type="NCBI Taxonomy" id="1076179"/>
    <lineage>
        <taxon>unclassified sequences</taxon>
        <taxon>metagenomes</taxon>
        <taxon>ecological metagenomes</taxon>
    </lineage>
</organism>
<protein>
    <recommendedName>
        <fullName evidence="6">Ribosomal-processing cysteine protease Prp</fullName>
    </recommendedName>
</protein>